<dbReference type="EMBL" id="BAAAKW010000033">
    <property type="protein sequence ID" value="GAA1220792.1"/>
    <property type="molecule type" value="Genomic_DNA"/>
</dbReference>
<evidence type="ECO:0000256" key="1">
    <source>
        <dbReference type="SAM" id="MobiDB-lite"/>
    </source>
</evidence>
<feature type="transmembrane region" description="Helical" evidence="2">
    <location>
        <begin position="63"/>
        <end position="82"/>
    </location>
</feature>
<feature type="transmembrane region" description="Helical" evidence="2">
    <location>
        <begin position="6"/>
        <end position="30"/>
    </location>
</feature>
<dbReference type="Pfam" id="PF11992">
    <property type="entry name" value="TgpA_N"/>
    <property type="match status" value="1"/>
</dbReference>
<dbReference type="PANTHER" id="PTHR42736">
    <property type="entry name" value="PROTEIN-GLUTAMINE GAMMA-GLUTAMYLTRANSFERASE"/>
    <property type="match status" value="1"/>
</dbReference>
<feature type="domain" description="Transglutaminase-like" evidence="3">
    <location>
        <begin position="470"/>
        <end position="558"/>
    </location>
</feature>
<dbReference type="InterPro" id="IPR052901">
    <property type="entry name" value="Bact_TGase-like"/>
</dbReference>
<gene>
    <name evidence="5" type="ORF">GCM10009655_20460</name>
</gene>
<evidence type="ECO:0000313" key="5">
    <source>
        <dbReference type="EMBL" id="GAA1220792.1"/>
    </source>
</evidence>
<accession>A0ABP4GHM5</accession>
<dbReference type="Pfam" id="PF01841">
    <property type="entry name" value="Transglut_core"/>
    <property type="match status" value="1"/>
</dbReference>
<feature type="transmembrane region" description="Helical" evidence="2">
    <location>
        <begin position="37"/>
        <end position="57"/>
    </location>
</feature>
<feature type="domain" description="Protein-glutamine gamma-glutamyltransferase TgpA N-terminal" evidence="4">
    <location>
        <begin position="19"/>
        <end position="413"/>
    </location>
</feature>
<feature type="compositionally biased region" description="Polar residues" evidence="1">
    <location>
        <begin position="591"/>
        <end position="604"/>
    </location>
</feature>
<evidence type="ECO:0000313" key="6">
    <source>
        <dbReference type="Proteomes" id="UP001500943"/>
    </source>
</evidence>
<keyword evidence="2" id="KW-0812">Transmembrane</keyword>
<evidence type="ECO:0000259" key="3">
    <source>
        <dbReference type="Pfam" id="PF01841"/>
    </source>
</evidence>
<dbReference type="PANTHER" id="PTHR42736:SF1">
    <property type="entry name" value="PROTEIN-GLUTAMINE GAMMA-GLUTAMYLTRANSFERASE"/>
    <property type="match status" value="1"/>
</dbReference>
<feature type="region of interest" description="Disordered" evidence="1">
    <location>
        <begin position="560"/>
        <end position="605"/>
    </location>
</feature>
<feature type="transmembrane region" description="Helical" evidence="2">
    <location>
        <begin position="225"/>
        <end position="249"/>
    </location>
</feature>
<dbReference type="InterPro" id="IPR021878">
    <property type="entry name" value="TgpA_N"/>
</dbReference>
<keyword evidence="2" id="KW-1133">Transmembrane helix</keyword>
<feature type="transmembrane region" description="Helical" evidence="2">
    <location>
        <begin position="120"/>
        <end position="144"/>
    </location>
</feature>
<organism evidence="5 6">
    <name type="scientific">Rhodoglobus aureus</name>
    <dbReference type="NCBI Taxonomy" id="191497"/>
    <lineage>
        <taxon>Bacteria</taxon>
        <taxon>Bacillati</taxon>
        <taxon>Actinomycetota</taxon>
        <taxon>Actinomycetes</taxon>
        <taxon>Micrococcales</taxon>
        <taxon>Microbacteriaceae</taxon>
        <taxon>Rhodoglobus</taxon>
    </lineage>
</organism>
<feature type="transmembrane region" description="Helical" evidence="2">
    <location>
        <begin position="89"/>
        <end position="108"/>
    </location>
</feature>
<keyword evidence="2" id="KW-0472">Membrane</keyword>
<evidence type="ECO:0000256" key="2">
    <source>
        <dbReference type="SAM" id="Phobius"/>
    </source>
</evidence>
<name>A0ABP4GHM5_9MICO</name>
<dbReference type="InterPro" id="IPR038765">
    <property type="entry name" value="Papain-like_cys_pep_sf"/>
</dbReference>
<dbReference type="SUPFAM" id="SSF54001">
    <property type="entry name" value="Cysteine proteinases"/>
    <property type="match status" value="1"/>
</dbReference>
<dbReference type="Proteomes" id="UP001500943">
    <property type="component" value="Unassembled WGS sequence"/>
</dbReference>
<dbReference type="RefSeq" id="WP_343925551.1">
    <property type="nucleotide sequence ID" value="NZ_BAAAKW010000033.1"/>
</dbReference>
<feature type="transmembrane region" description="Helical" evidence="2">
    <location>
        <begin position="623"/>
        <end position="643"/>
    </location>
</feature>
<reference evidence="6" key="1">
    <citation type="journal article" date="2019" name="Int. J. Syst. Evol. Microbiol.">
        <title>The Global Catalogue of Microorganisms (GCM) 10K type strain sequencing project: providing services to taxonomists for standard genome sequencing and annotation.</title>
        <authorList>
            <consortium name="The Broad Institute Genomics Platform"/>
            <consortium name="The Broad Institute Genome Sequencing Center for Infectious Disease"/>
            <person name="Wu L."/>
            <person name="Ma J."/>
        </authorList>
    </citation>
    <scope>NUCLEOTIDE SEQUENCE [LARGE SCALE GENOMIC DNA]</scope>
    <source>
        <strain evidence="6">JCM 12762</strain>
    </source>
</reference>
<comment type="caution">
    <text evidence="5">The sequence shown here is derived from an EMBL/GenBank/DDBJ whole genome shotgun (WGS) entry which is preliminary data.</text>
</comment>
<sequence>MTRTVSRSFVVVTGALLWLAIALAAAALWPIYRSSELIILIAVSVIAGSLVAIVSLWRKWSFIATALATFIVFLVIGVPIAVPSESQYSVLPTFAGLVDLVFGVALGWKQLLTISLPVGSYRALLVPALVLVLTAAIVSLGTAFRTKVPELSVIPPVVLFLAAVAFGPTYPDRPVTLAIALLVVVALILVWFRWRRRRDTVNALEAAMDTDGEARRKREFGFAGARTVISAIVVLVIAASVAVGVANALPPTNDRSVLRTAIVEPFDPRDYVSPLAGFRRYWQPSTANSVLFEVAGVPLGTHVRLATLDSYNGVVYAVGSGRATSASGSFARVPSRFDQSDVDGNSVAMTITIAGYSGVWVPTVGLFEEIDFEGARASELLDTFYYNKVSGTAAVTDRLESGDSYTFEGVIPAQPSAEEISTLTPGTAEVPPLGVSPDALTEKLDQYVRGITIPGERLAAMLAGLAADGYVSHGVGVDEPASRSGHSADRVAELFTEPRMIGDGEQYAVAASIMANGLGFPSRVVLGFVTSDQQIRGNDVTAWIEVNTAAYGWVALDPNPPLREIPDEDPDDTAQVARPQTVVQPPEIESDTLNRQSNPDSEQALQPDLDPFLQAVLAILRSVGWSLLVLLVLAAPFLLIIAAKVRRRLLRRRAESALEQISGGWQEFEDSLLDHGYSPPPSGTRTEVAAVAQAPAAHDLAVHADRAIFSGADPKSDEVDAFWTNVTDLENQLHTGLSRWARFKTKISLRSLGGYSVTSLFKR</sequence>
<evidence type="ECO:0000259" key="4">
    <source>
        <dbReference type="Pfam" id="PF11992"/>
    </source>
</evidence>
<feature type="transmembrane region" description="Helical" evidence="2">
    <location>
        <begin position="151"/>
        <end position="169"/>
    </location>
</feature>
<protein>
    <submittedName>
        <fullName evidence="5">Transglutaminase-like domain-containing protein</fullName>
    </submittedName>
</protein>
<keyword evidence="6" id="KW-1185">Reference proteome</keyword>
<feature type="transmembrane region" description="Helical" evidence="2">
    <location>
        <begin position="175"/>
        <end position="192"/>
    </location>
</feature>
<proteinExistence type="predicted"/>
<dbReference type="InterPro" id="IPR002931">
    <property type="entry name" value="Transglutaminase-like"/>
</dbReference>